<feature type="non-terminal residue" evidence="2">
    <location>
        <position position="75"/>
    </location>
</feature>
<name>A0A484GN63_SOUCH</name>
<comment type="caution">
    <text evidence="2">The sequence shown here is derived from an EMBL/GenBank/DDBJ whole genome shotgun (WGS) entry which is preliminary data.</text>
</comment>
<keyword evidence="1" id="KW-1133">Transmembrane helix</keyword>
<dbReference type="Proteomes" id="UP000295264">
    <property type="component" value="Unassembled WGS sequence"/>
</dbReference>
<accession>A0A484GN63</accession>
<organism evidence="2 3">
    <name type="scientific">Sousa chinensis</name>
    <name type="common">Indo-pacific humpbacked dolphin</name>
    <name type="synonym">Steno chinensis</name>
    <dbReference type="NCBI Taxonomy" id="103600"/>
    <lineage>
        <taxon>Eukaryota</taxon>
        <taxon>Metazoa</taxon>
        <taxon>Chordata</taxon>
        <taxon>Craniata</taxon>
        <taxon>Vertebrata</taxon>
        <taxon>Euteleostomi</taxon>
        <taxon>Mammalia</taxon>
        <taxon>Eutheria</taxon>
        <taxon>Laurasiatheria</taxon>
        <taxon>Artiodactyla</taxon>
        <taxon>Whippomorpha</taxon>
        <taxon>Cetacea</taxon>
        <taxon>Odontoceti</taxon>
        <taxon>Delphinidae</taxon>
        <taxon>Sousa</taxon>
    </lineage>
</organism>
<proteinExistence type="predicted"/>
<keyword evidence="3" id="KW-1185">Reference proteome</keyword>
<feature type="transmembrane region" description="Helical" evidence="1">
    <location>
        <begin position="44"/>
        <end position="67"/>
    </location>
</feature>
<evidence type="ECO:0000313" key="3">
    <source>
        <dbReference type="Proteomes" id="UP000295264"/>
    </source>
</evidence>
<protein>
    <submittedName>
        <fullName evidence="2">Uncharacterized protein</fullName>
    </submittedName>
</protein>
<dbReference type="EMBL" id="QWLN02005722">
    <property type="protein sequence ID" value="TEA37160.1"/>
    <property type="molecule type" value="Genomic_DNA"/>
</dbReference>
<keyword evidence="1" id="KW-0472">Membrane</keyword>
<evidence type="ECO:0000313" key="2">
    <source>
        <dbReference type="EMBL" id="TEA37160.1"/>
    </source>
</evidence>
<reference evidence="2 3" key="1">
    <citation type="journal article" date="2018" name="Genomics">
        <title>Molecular footprints of inshore aquatic adaptation in Indo-Pacific humpback dolphin (Sousa chinensis).</title>
        <authorList>
            <person name="Ming Y."/>
            <person name="Jian J."/>
            <person name="Yu F."/>
            <person name="Yu X."/>
            <person name="Wang J."/>
            <person name="Liu W."/>
        </authorList>
    </citation>
    <scope>NUCLEOTIDE SEQUENCE [LARGE SCALE GENOMIC DNA]</scope>
    <source>
        <strain evidence="2">MY-2018</strain>
        <tissue evidence="2">Skin</tissue>
    </source>
</reference>
<evidence type="ECO:0000256" key="1">
    <source>
        <dbReference type="SAM" id="Phobius"/>
    </source>
</evidence>
<sequence length="75" mass="7615">PQWVGTTSSSQGRESLGPSTGCSITGFPPHTADRSPFCCSCRGACLSAFLMLLLATLAALIALVAILGPPPRTPG</sequence>
<gene>
    <name evidence="2" type="ORF">DBR06_SOUSAS210388</name>
</gene>
<feature type="non-terminal residue" evidence="2">
    <location>
        <position position="1"/>
    </location>
</feature>
<keyword evidence="1" id="KW-0812">Transmembrane</keyword>
<dbReference type="AlphaFoldDB" id="A0A484GN63"/>